<dbReference type="Pfam" id="PF00823">
    <property type="entry name" value="PPE"/>
    <property type="match status" value="1"/>
</dbReference>
<organism evidence="5 6">
    <name type="scientific">Mycobacteroides franklinii</name>
    <dbReference type="NCBI Taxonomy" id="948102"/>
    <lineage>
        <taxon>Bacteria</taxon>
        <taxon>Bacillati</taxon>
        <taxon>Actinomycetota</taxon>
        <taxon>Actinomycetes</taxon>
        <taxon>Mycobacteriales</taxon>
        <taxon>Mycobacteriaceae</taxon>
        <taxon>Mycobacteroides</taxon>
    </lineage>
</organism>
<evidence type="ECO:0000313" key="6">
    <source>
        <dbReference type="Proteomes" id="UP000295627"/>
    </source>
</evidence>
<feature type="domain" description="PPE" evidence="3">
    <location>
        <begin position="138"/>
        <end position="287"/>
    </location>
</feature>
<feature type="region of interest" description="Disordered" evidence="2">
    <location>
        <begin position="386"/>
        <end position="556"/>
    </location>
</feature>
<gene>
    <name evidence="5" type="ORF">EJ571_06725</name>
</gene>
<sequence length="556" mass="53053">MAGEVHADFGGLAGDASALQASAAPSASPTGVIGPGLDSVSMAMAVHVNALAQSLDAHLAAASAQRQAAATVTTATVSAFEAADAANSSQMLAVASGGTSAPLPGALPPPSPAAGLPTVPAGLGAVPPPSVGAVELGEAFSTAIHSGPGPASLQAAAATWRARSGVESQKADQVQKAGSSIRSDWKQGSGGNTAADAIDEHAKWSHEAVAHAAGIAKLADNYAQAFTDARARTPTPAEFADLRNKLAKAQALQAQYGPRYTPMVLEISQAIVDKQGEASGAASWFQQALQSAATDVGKTLSAAPNIVKPGGTGKGPLSGDDKGKQAGHKPGAPDESGAGFGGGATGALDGVDPAAANPLNSDAMSSVGEVAGSIMGSGMGALQSLGSAGGGGNPASGLSSALPGLSSLGAPQMPSPGQGGGGEQPSAPEDLGAGGGSTTPAAGDFGGGSGGGGTGGGGGGAGGGSLGASTVSASPTVGSTASVGGPATPAGSGMGGGGMVPPMGGGGKKGGEGAERDRKLNPDKRLLMRPEPHVEAVLGEVEIKRSKRDKPNEESK</sequence>
<comment type="caution">
    <text evidence="5">The sequence shown here is derived from an EMBL/GenBank/DDBJ whole genome shotgun (WGS) entry which is preliminary data.</text>
</comment>
<evidence type="ECO:0000256" key="2">
    <source>
        <dbReference type="SAM" id="MobiDB-lite"/>
    </source>
</evidence>
<dbReference type="Proteomes" id="UP000295627">
    <property type="component" value="Unassembled WGS sequence"/>
</dbReference>
<accession>A0A4R5PDW6</accession>
<comment type="similarity">
    <text evidence="1">Belongs to the mycobacterial PPE family.</text>
</comment>
<feature type="compositionally biased region" description="Basic and acidic residues" evidence="2">
    <location>
        <begin position="541"/>
        <end position="556"/>
    </location>
</feature>
<evidence type="ECO:0000256" key="1">
    <source>
        <dbReference type="ARBA" id="ARBA00010652"/>
    </source>
</evidence>
<feature type="region of interest" description="Disordered" evidence="2">
    <location>
        <begin position="167"/>
        <end position="193"/>
    </location>
</feature>
<feature type="compositionally biased region" description="Low complexity" evidence="2">
    <location>
        <begin position="395"/>
        <end position="416"/>
    </location>
</feature>
<dbReference type="AlphaFoldDB" id="A0A4R5PDW6"/>
<feature type="region of interest" description="Disordered" evidence="2">
    <location>
        <begin position="302"/>
        <end position="345"/>
    </location>
</feature>
<dbReference type="EMBL" id="RXLR01000013">
    <property type="protein sequence ID" value="TDH23148.1"/>
    <property type="molecule type" value="Genomic_DNA"/>
</dbReference>
<evidence type="ECO:0000313" key="5">
    <source>
        <dbReference type="EMBL" id="TDH23148.1"/>
    </source>
</evidence>
<dbReference type="InterPro" id="IPR000084">
    <property type="entry name" value="PE-PGRS_N"/>
</dbReference>
<feature type="compositionally biased region" description="Gly residues" evidence="2">
    <location>
        <begin position="492"/>
        <end position="508"/>
    </location>
</feature>
<name>A0A4R5PDW6_9MYCO</name>
<protein>
    <submittedName>
        <fullName evidence="5">PPE domain-containing protein</fullName>
    </submittedName>
</protein>
<feature type="compositionally biased region" description="Gly residues" evidence="2">
    <location>
        <begin position="444"/>
        <end position="466"/>
    </location>
</feature>
<proteinExistence type="inferred from homology"/>
<dbReference type="InterPro" id="IPR038332">
    <property type="entry name" value="PPE_sf"/>
</dbReference>
<dbReference type="Pfam" id="PF00934">
    <property type="entry name" value="PE"/>
    <property type="match status" value="1"/>
</dbReference>
<feature type="compositionally biased region" description="Basic and acidic residues" evidence="2">
    <location>
        <begin position="509"/>
        <end position="534"/>
    </location>
</feature>
<evidence type="ECO:0000259" key="3">
    <source>
        <dbReference type="Pfam" id="PF00823"/>
    </source>
</evidence>
<feature type="domain" description="PE" evidence="4">
    <location>
        <begin position="12"/>
        <end position="87"/>
    </location>
</feature>
<evidence type="ECO:0000259" key="4">
    <source>
        <dbReference type="Pfam" id="PF00934"/>
    </source>
</evidence>
<dbReference type="Gene3D" id="1.20.1260.20">
    <property type="entry name" value="PPE superfamily"/>
    <property type="match status" value="1"/>
</dbReference>
<reference evidence="5 6" key="1">
    <citation type="journal article" date="2019" name="Sci. Rep.">
        <title>Extended insight into the Mycobacterium chelonae-abscessus complex through whole genome sequencing of Mycobacterium salmoniphilum outbreak and Mycobacterium salmoniphilum-like strains.</title>
        <authorList>
            <person name="Behra P.R.K."/>
            <person name="Das S."/>
            <person name="Pettersson B.M.F."/>
            <person name="Shirreff L."/>
            <person name="DuCote T."/>
            <person name="Jacobsson K.G."/>
            <person name="Ennis D.G."/>
            <person name="Kirsebom L.A."/>
        </authorList>
    </citation>
    <scope>NUCLEOTIDE SEQUENCE [LARGE SCALE GENOMIC DNA]</scope>
    <source>
        <strain evidence="5 6">DSM 45524</strain>
    </source>
</reference>
<dbReference type="SUPFAM" id="SSF140459">
    <property type="entry name" value="PE/PPE dimer-like"/>
    <property type="match status" value="1"/>
</dbReference>
<dbReference type="InterPro" id="IPR000030">
    <property type="entry name" value="PPE_dom"/>
</dbReference>
<dbReference type="RefSeq" id="WP_078335937.1">
    <property type="nucleotide sequence ID" value="NZ_MAFQ01000014.1"/>
</dbReference>